<feature type="compositionally biased region" description="Basic and acidic residues" evidence="8">
    <location>
        <begin position="21"/>
        <end position="39"/>
    </location>
</feature>
<gene>
    <name evidence="10" type="ORF">GPM918_LOCUS7704</name>
    <name evidence="11" type="ORF">SRO942_LOCUS7704</name>
</gene>
<evidence type="ECO:0000256" key="8">
    <source>
        <dbReference type="SAM" id="MobiDB-lite"/>
    </source>
</evidence>
<evidence type="ECO:0000256" key="1">
    <source>
        <dbReference type="ARBA" id="ARBA00022603"/>
    </source>
</evidence>
<dbReference type="GO" id="GO:0032259">
    <property type="term" value="P:methylation"/>
    <property type="evidence" value="ECO:0007669"/>
    <property type="project" value="UniProtKB-KW"/>
</dbReference>
<keyword evidence="2 7" id="KW-0808">Transferase</keyword>
<dbReference type="InterPro" id="IPR010280">
    <property type="entry name" value="U5_MeTrfase_fam"/>
</dbReference>
<dbReference type="EMBL" id="CAJNOQ010001277">
    <property type="protein sequence ID" value="CAF0882837.1"/>
    <property type="molecule type" value="Genomic_DNA"/>
</dbReference>
<comment type="caution">
    <text evidence="7">Lacks conserved residue(s) required for the propagation of feature annotation.</text>
</comment>
<protein>
    <recommendedName>
        <fullName evidence="4">tRNA (uracil(54)-C(5))-methyltransferase</fullName>
        <ecNumber evidence="4">2.1.1.35</ecNumber>
    </recommendedName>
</protein>
<keyword evidence="12" id="KW-1185">Reference proteome</keyword>
<dbReference type="Pfam" id="PF13847">
    <property type="entry name" value="Methyltransf_31"/>
    <property type="match status" value="1"/>
</dbReference>
<dbReference type="EMBL" id="CAJOBC010001277">
    <property type="protein sequence ID" value="CAF3668680.1"/>
    <property type="molecule type" value="Genomic_DNA"/>
</dbReference>
<evidence type="ECO:0000256" key="4">
    <source>
        <dbReference type="ARBA" id="ARBA00033763"/>
    </source>
</evidence>
<evidence type="ECO:0000259" key="9">
    <source>
        <dbReference type="PROSITE" id="PS50102"/>
    </source>
</evidence>
<feature type="binding site" evidence="7">
    <location>
        <position position="366"/>
    </location>
    <ligand>
        <name>S-adenosyl-L-methionine</name>
        <dbReference type="ChEBI" id="CHEBI:59789"/>
    </ligand>
</feature>
<feature type="domain" description="RRM" evidence="9">
    <location>
        <begin position="55"/>
        <end position="128"/>
    </location>
</feature>
<dbReference type="Gene3D" id="3.40.50.150">
    <property type="entry name" value="Vaccinia Virus protein VP39"/>
    <property type="match status" value="1"/>
</dbReference>
<dbReference type="EC" id="2.1.1.35" evidence="4"/>
<evidence type="ECO:0000313" key="10">
    <source>
        <dbReference type="EMBL" id="CAF0882837.1"/>
    </source>
</evidence>
<keyword evidence="6" id="KW-0694">RNA-binding</keyword>
<dbReference type="Gene3D" id="3.30.70.330">
    <property type="match status" value="1"/>
</dbReference>
<evidence type="ECO:0000313" key="12">
    <source>
        <dbReference type="Proteomes" id="UP000663829"/>
    </source>
</evidence>
<dbReference type="PROSITE" id="PS01231">
    <property type="entry name" value="TRMA_2"/>
    <property type="match status" value="1"/>
</dbReference>
<keyword evidence="3 7" id="KW-0949">S-adenosyl-L-methionine</keyword>
<accession>A0A813YDN3</accession>
<feature type="region of interest" description="Disordered" evidence="8">
    <location>
        <begin position="133"/>
        <end position="161"/>
    </location>
</feature>
<dbReference type="AlphaFoldDB" id="A0A813YDN3"/>
<dbReference type="InterPro" id="IPR035979">
    <property type="entry name" value="RBD_domain_sf"/>
</dbReference>
<name>A0A813YDN3_9BILA</name>
<comment type="similarity">
    <text evidence="7">Belongs to the class I-like SAM-binding methyltransferase superfamily. RNA M5U methyltransferase family.</text>
</comment>
<dbReference type="PANTHER" id="PTHR45904">
    <property type="entry name" value="TRNA (URACIL-5-)-METHYLTRANSFERASE"/>
    <property type="match status" value="1"/>
</dbReference>
<dbReference type="SUPFAM" id="SSF53335">
    <property type="entry name" value="S-adenosyl-L-methionine-dependent methyltransferases"/>
    <property type="match status" value="1"/>
</dbReference>
<dbReference type="InterPro" id="IPR029063">
    <property type="entry name" value="SAM-dependent_MTases_sf"/>
</dbReference>
<evidence type="ECO:0000256" key="5">
    <source>
        <dbReference type="ARBA" id="ARBA00047278"/>
    </source>
</evidence>
<evidence type="ECO:0000256" key="6">
    <source>
        <dbReference type="PROSITE-ProRule" id="PRU00176"/>
    </source>
</evidence>
<dbReference type="GO" id="GO:0030697">
    <property type="term" value="F:tRNA (uracil(54)-C5)-methyltransferase activity, S-adenosyl methionine-dependent"/>
    <property type="evidence" value="ECO:0007669"/>
    <property type="project" value="UniProtKB-EC"/>
</dbReference>
<dbReference type="InterPro" id="IPR025714">
    <property type="entry name" value="Methyltranfer_dom"/>
</dbReference>
<evidence type="ECO:0000313" key="11">
    <source>
        <dbReference type="EMBL" id="CAF3668680.1"/>
    </source>
</evidence>
<dbReference type="InterPro" id="IPR012677">
    <property type="entry name" value="Nucleotide-bd_a/b_plait_sf"/>
</dbReference>
<dbReference type="PANTHER" id="PTHR45904:SF2">
    <property type="entry name" value="TRNA (URACIL-5-)-METHYLTRANSFERASE HOMOLOG A"/>
    <property type="match status" value="1"/>
</dbReference>
<dbReference type="InterPro" id="IPR030391">
    <property type="entry name" value="MeTrfase_TrmA_CS"/>
</dbReference>
<dbReference type="InterPro" id="IPR045850">
    <property type="entry name" value="TRM2_met"/>
</dbReference>
<reference evidence="10" key="1">
    <citation type="submission" date="2021-02" db="EMBL/GenBank/DDBJ databases">
        <authorList>
            <person name="Nowell W R."/>
        </authorList>
    </citation>
    <scope>NUCLEOTIDE SEQUENCE</scope>
</reference>
<dbReference type="PROSITE" id="PS51687">
    <property type="entry name" value="SAM_MT_RNA_M5U"/>
    <property type="match status" value="1"/>
</dbReference>
<dbReference type="Proteomes" id="UP000681722">
    <property type="component" value="Unassembled WGS sequence"/>
</dbReference>
<dbReference type="Proteomes" id="UP000663829">
    <property type="component" value="Unassembled WGS sequence"/>
</dbReference>
<dbReference type="GO" id="GO:0006396">
    <property type="term" value="P:RNA processing"/>
    <property type="evidence" value="ECO:0007669"/>
    <property type="project" value="InterPro"/>
</dbReference>
<dbReference type="CDD" id="cd02440">
    <property type="entry name" value="AdoMet_MTases"/>
    <property type="match status" value="1"/>
</dbReference>
<feature type="binding site" evidence="7">
    <location>
        <position position="415"/>
    </location>
    <ligand>
        <name>S-adenosyl-L-methionine</name>
        <dbReference type="ChEBI" id="CHEBI:59789"/>
    </ligand>
</feature>
<dbReference type="PROSITE" id="PS50102">
    <property type="entry name" value="RRM"/>
    <property type="match status" value="1"/>
</dbReference>
<dbReference type="OrthoDB" id="10250660at2759"/>
<feature type="compositionally biased region" description="Polar residues" evidence="8">
    <location>
        <begin position="147"/>
        <end position="158"/>
    </location>
</feature>
<feature type="active site" description="Nucleophile" evidence="7">
    <location>
        <position position="443"/>
    </location>
</feature>
<keyword evidence="1 7" id="KW-0489">Methyltransferase</keyword>
<dbReference type="Pfam" id="PF00076">
    <property type="entry name" value="RRM_1"/>
    <property type="match status" value="1"/>
</dbReference>
<organism evidence="10 12">
    <name type="scientific">Didymodactylos carnosus</name>
    <dbReference type="NCBI Taxonomy" id="1234261"/>
    <lineage>
        <taxon>Eukaryota</taxon>
        <taxon>Metazoa</taxon>
        <taxon>Spiralia</taxon>
        <taxon>Gnathifera</taxon>
        <taxon>Rotifera</taxon>
        <taxon>Eurotatoria</taxon>
        <taxon>Bdelloidea</taxon>
        <taxon>Philodinida</taxon>
        <taxon>Philodinidae</taxon>
        <taxon>Didymodactylos</taxon>
    </lineage>
</organism>
<dbReference type="GO" id="GO:0003723">
    <property type="term" value="F:RNA binding"/>
    <property type="evidence" value="ECO:0007669"/>
    <property type="project" value="UniProtKB-UniRule"/>
</dbReference>
<evidence type="ECO:0000256" key="3">
    <source>
        <dbReference type="ARBA" id="ARBA00022691"/>
    </source>
</evidence>
<dbReference type="InterPro" id="IPR000504">
    <property type="entry name" value="RRM_dom"/>
</dbReference>
<sequence length="493" mass="55690">MTDIVVSDIVNKSPEIPSISEAKDGMDIGDQQSDKDTEPKQMGYLDRGEYTSEKFKIEINNLPKFFGHADLKKKLRTLGLNIVKVKVPHQARHAYVTFRNEEDKEKSFKLLDGWKYKGNKIEVSLTTHGYNQVQKSRKLANKKENRQNNNAEQSQNVEKISDDTRIQNATTPLWNLDYDEQLVKKSEIVLAYLHTLEQKIKLNSNNIVSIPYDGIKPSPVVDGYRNKCEFSIGTDDNGEKVVGFRFGEYRSGSNRVGSPKDCRNVPDSMKLVVEHFQSFIRSSVHASFSTETHAGYWRQLTVRTNRLQHIMMIVSFSNTAGAEILFTVVKDSLDLDENTIVLDICCGTGTIGITLANATKQVIGIEMNNDAVEDAKQNAQLNNINNIEFISDKIENVIHSIVQKYADNRLIAILDPPRAGVHKKVIQTLRKATNLKLLAYISCNPALAIENFIDLTRSASNTYHGLPFVPVKATAVDLFPHTTHYELFVLFQR</sequence>
<feature type="region of interest" description="Disordered" evidence="8">
    <location>
        <begin position="16"/>
        <end position="42"/>
    </location>
</feature>
<comment type="catalytic activity">
    <reaction evidence="5">
        <text>uridine(54) in tRNA + S-adenosyl-L-methionine = 5-methyluridine(54) in tRNA + S-adenosyl-L-homocysteine + H(+)</text>
        <dbReference type="Rhea" id="RHEA:42712"/>
        <dbReference type="Rhea" id="RHEA-COMP:10167"/>
        <dbReference type="Rhea" id="RHEA-COMP:10193"/>
        <dbReference type="ChEBI" id="CHEBI:15378"/>
        <dbReference type="ChEBI" id="CHEBI:57856"/>
        <dbReference type="ChEBI" id="CHEBI:59789"/>
        <dbReference type="ChEBI" id="CHEBI:65315"/>
        <dbReference type="ChEBI" id="CHEBI:74447"/>
        <dbReference type="EC" id="2.1.1.35"/>
    </reaction>
    <physiologicalReaction direction="left-to-right" evidence="5">
        <dbReference type="Rhea" id="RHEA:42713"/>
    </physiologicalReaction>
</comment>
<evidence type="ECO:0000256" key="7">
    <source>
        <dbReference type="PROSITE-ProRule" id="PRU01024"/>
    </source>
</evidence>
<evidence type="ECO:0000256" key="2">
    <source>
        <dbReference type="ARBA" id="ARBA00022679"/>
    </source>
</evidence>
<dbReference type="SUPFAM" id="SSF54928">
    <property type="entry name" value="RNA-binding domain, RBD"/>
    <property type="match status" value="1"/>
</dbReference>
<comment type="caution">
    <text evidence="10">The sequence shown here is derived from an EMBL/GenBank/DDBJ whole genome shotgun (WGS) entry which is preliminary data.</text>
</comment>
<proteinExistence type="inferred from homology"/>